<name>A0AAD6CIM8_9EURO</name>
<dbReference type="EMBL" id="JAQIZZ010000008">
    <property type="protein sequence ID" value="KAJ5524184.1"/>
    <property type="molecule type" value="Genomic_DNA"/>
</dbReference>
<evidence type="ECO:0000256" key="1">
    <source>
        <dbReference type="SAM" id="MobiDB-lite"/>
    </source>
</evidence>
<sequence length="170" mass="17889">MEAVYQTWPFLRLTAAASASGRTTIPSTSVTADNVLITPAMRQPTLNAGESANLSPLFVSPALSPAPTLSNHAIDPIALFLMAAANAHAQASSMVRDGFVDAGGLPTREEWQSGWDGMVTKASPKRKQKNGTESVIGGQSLLGSDRSPHSCPMTYGYGCVDIVIATLRED</sequence>
<evidence type="ECO:0000313" key="2">
    <source>
        <dbReference type="EMBL" id="KAJ5524184.1"/>
    </source>
</evidence>
<gene>
    <name evidence="2" type="ORF">N7494_010834</name>
</gene>
<organism evidence="2 3">
    <name type="scientific">Penicillium frequentans</name>
    <dbReference type="NCBI Taxonomy" id="3151616"/>
    <lineage>
        <taxon>Eukaryota</taxon>
        <taxon>Fungi</taxon>
        <taxon>Dikarya</taxon>
        <taxon>Ascomycota</taxon>
        <taxon>Pezizomycotina</taxon>
        <taxon>Eurotiomycetes</taxon>
        <taxon>Eurotiomycetidae</taxon>
        <taxon>Eurotiales</taxon>
        <taxon>Aspergillaceae</taxon>
        <taxon>Penicillium</taxon>
    </lineage>
</organism>
<proteinExistence type="predicted"/>
<keyword evidence="3" id="KW-1185">Reference proteome</keyword>
<accession>A0AAD6CIM8</accession>
<comment type="caution">
    <text evidence="2">The sequence shown here is derived from an EMBL/GenBank/DDBJ whole genome shotgun (WGS) entry which is preliminary data.</text>
</comment>
<reference evidence="2 3" key="1">
    <citation type="journal article" date="2023" name="IMA Fungus">
        <title>Comparative genomic study of the Penicillium genus elucidates a diverse pangenome and 15 lateral gene transfer events.</title>
        <authorList>
            <person name="Petersen C."/>
            <person name="Sorensen T."/>
            <person name="Nielsen M.R."/>
            <person name="Sondergaard T.E."/>
            <person name="Sorensen J.L."/>
            <person name="Fitzpatrick D.A."/>
            <person name="Frisvad J.C."/>
            <person name="Nielsen K.L."/>
        </authorList>
    </citation>
    <scope>NUCLEOTIDE SEQUENCE [LARGE SCALE GENOMIC DNA]</scope>
    <source>
        <strain evidence="2 3">IBT 35679</strain>
    </source>
</reference>
<dbReference type="AlphaFoldDB" id="A0AAD6CIM8"/>
<evidence type="ECO:0000313" key="3">
    <source>
        <dbReference type="Proteomes" id="UP001220324"/>
    </source>
</evidence>
<protein>
    <submittedName>
        <fullName evidence="2">Uncharacterized protein</fullName>
    </submittedName>
</protein>
<dbReference type="Proteomes" id="UP001220324">
    <property type="component" value="Unassembled WGS sequence"/>
</dbReference>
<feature type="region of interest" description="Disordered" evidence="1">
    <location>
        <begin position="121"/>
        <end position="143"/>
    </location>
</feature>